<dbReference type="Gene3D" id="3.40.50.300">
    <property type="entry name" value="P-loop containing nucleotide triphosphate hydrolases"/>
    <property type="match status" value="1"/>
</dbReference>
<dbReference type="SMART" id="SM00382">
    <property type="entry name" value="AAA"/>
    <property type="match status" value="1"/>
</dbReference>
<dbReference type="InterPro" id="IPR001387">
    <property type="entry name" value="Cro/C1-type_HTH"/>
</dbReference>
<dbReference type="PANTHER" id="PTHR47691">
    <property type="entry name" value="REGULATOR-RELATED"/>
    <property type="match status" value="1"/>
</dbReference>
<dbReference type="RefSeq" id="WP_170217664.1">
    <property type="nucleotide sequence ID" value="NZ_CP144375.1"/>
</dbReference>
<dbReference type="Pfam" id="PF13560">
    <property type="entry name" value="HTH_31"/>
    <property type="match status" value="1"/>
</dbReference>
<dbReference type="CDD" id="cd00093">
    <property type="entry name" value="HTH_XRE"/>
    <property type="match status" value="1"/>
</dbReference>
<accession>A0A3E0HIM2</accession>
<keyword evidence="3" id="KW-1185">Reference proteome</keyword>
<dbReference type="InterPro" id="IPR003593">
    <property type="entry name" value="AAA+_ATPase"/>
</dbReference>
<dbReference type="PRINTS" id="PR00364">
    <property type="entry name" value="DISEASERSIST"/>
</dbReference>
<dbReference type="PROSITE" id="PS50943">
    <property type="entry name" value="HTH_CROC1"/>
    <property type="match status" value="1"/>
</dbReference>
<protein>
    <submittedName>
        <fullName evidence="2">NB-ARC domain-containing protein</fullName>
    </submittedName>
</protein>
<evidence type="ECO:0000313" key="3">
    <source>
        <dbReference type="Proteomes" id="UP000256269"/>
    </source>
</evidence>
<dbReference type="SUPFAM" id="SSF52540">
    <property type="entry name" value="P-loop containing nucleoside triphosphate hydrolases"/>
    <property type="match status" value="1"/>
</dbReference>
<dbReference type="AlphaFoldDB" id="A0A3E0HIM2"/>
<sequence length="466" mass="49422">MPEPTRTGPDPRRIRRQPELARELDLLRIRAAAGTRKAKVTVHDLAQLAGLPRSTLHSYLTGQTLVPSAVLDRIVIALGASKTEQREWSEAWYRLHTTDPAPVARTAALPFVPPARIRGFTGRANEFARLDGLAGEVSPRAGLVIAAVCGGPGTGKTALVTQWAHRCGERFPDGCLYLDLRGYDQDPAMPAADALATLVGMLAPDDAVPADIGVRAARYRSLLADRRMLVVLDNAVDSGHVRPLLPGTDSCMVVVTSRDRLGGLVARDGARRIEVGALPQPDALELLGTLFGAERVAAEPAAAVAIAESCAGLPLALRVAAERIQGRAGLSLMEAAVEIGDGPLDWLAAGGDARTDLRAVLCWSYHRLAASDPLAAMVFQQLGGAPAGSFTPVDAARAVGVPVVRARCLIDVLERAHLVEPLSPGRYRMHELLRAYATELAIDFDSRPVRGDAGTRTGIPSGSGHM</sequence>
<dbReference type="PANTHER" id="PTHR47691:SF3">
    <property type="entry name" value="HTH-TYPE TRANSCRIPTIONAL REGULATOR RV0890C-RELATED"/>
    <property type="match status" value="1"/>
</dbReference>
<proteinExistence type="predicted"/>
<reference evidence="2 3" key="1">
    <citation type="submission" date="2018-08" db="EMBL/GenBank/DDBJ databases">
        <title>Genomic Encyclopedia of Archaeal and Bacterial Type Strains, Phase II (KMG-II): from individual species to whole genera.</title>
        <authorList>
            <person name="Goeker M."/>
        </authorList>
    </citation>
    <scope>NUCLEOTIDE SEQUENCE [LARGE SCALE GENOMIC DNA]</scope>
    <source>
        <strain evidence="2 3">DSM 45791</strain>
    </source>
</reference>
<dbReference type="EMBL" id="QUNO01000007">
    <property type="protein sequence ID" value="REH46046.1"/>
    <property type="molecule type" value="Genomic_DNA"/>
</dbReference>
<dbReference type="GO" id="GO:0043531">
    <property type="term" value="F:ADP binding"/>
    <property type="evidence" value="ECO:0007669"/>
    <property type="project" value="InterPro"/>
</dbReference>
<organism evidence="2 3">
    <name type="scientific">Kutzneria buriramensis</name>
    <dbReference type="NCBI Taxonomy" id="1045776"/>
    <lineage>
        <taxon>Bacteria</taxon>
        <taxon>Bacillati</taxon>
        <taxon>Actinomycetota</taxon>
        <taxon>Actinomycetes</taxon>
        <taxon>Pseudonocardiales</taxon>
        <taxon>Pseudonocardiaceae</taxon>
        <taxon>Kutzneria</taxon>
    </lineage>
</organism>
<evidence type="ECO:0000259" key="1">
    <source>
        <dbReference type="PROSITE" id="PS50943"/>
    </source>
</evidence>
<dbReference type="SMART" id="SM00530">
    <property type="entry name" value="HTH_XRE"/>
    <property type="match status" value="1"/>
</dbReference>
<comment type="caution">
    <text evidence="2">The sequence shown here is derived from an EMBL/GenBank/DDBJ whole genome shotgun (WGS) entry which is preliminary data.</text>
</comment>
<evidence type="ECO:0000313" key="2">
    <source>
        <dbReference type="EMBL" id="REH46046.1"/>
    </source>
</evidence>
<gene>
    <name evidence="2" type="ORF">BCF44_107178</name>
</gene>
<dbReference type="InterPro" id="IPR027417">
    <property type="entry name" value="P-loop_NTPase"/>
</dbReference>
<dbReference type="Proteomes" id="UP000256269">
    <property type="component" value="Unassembled WGS sequence"/>
</dbReference>
<feature type="domain" description="HTH cro/C1-type" evidence="1">
    <location>
        <begin position="37"/>
        <end position="85"/>
    </location>
</feature>
<name>A0A3E0HIM2_9PSEU</name>